<dbReference type="GO" id="GO:0016787">
    <property type="term" value="F:hydrolase activity"/>
    <property type="evidence" value="ECO:0007669"/>
    <property type="project" value="UniProtKB-KW"/>
</dbReference>
<evidence type="ECO:0000256" key="1">
    <source>
        <dbReference type="ARBA" id="ARBA00008645"/>
    </source>
</evidence>
<dbReference type="KEGG" id="nps:KRR39_16760"/>
<evidence type="ECO:0000256" key="2">
    <source>
        <dbReference type="ARBA" id="ARBA00022801"/>
    </source>
</evidence>
<dbReference type="PANTHER" id="PTHR22946:SF12">
    <property type="entry name" value="CONIDIAL PIGMENT BIOSYNTHESIS PROTEIN AYG1 (AFU_ORTHOLOGUE AFUA_2G17550)"/>
    <property type="match status" value="1"/>
</dbReference>
<comment type="similarity">
    <text evidence="1">Belongs to the AB hydrolase superfamily.</text>
</comment>
<keyword evidence="4" id="KW-1185">Reference proteome</keyword>
<dbReference type="AlphaFoldDB" id="A0A975XZ74"/>
<evidence type="ECO:0000313" key="3">
    <source>
        <dbReference type="EMBL" id="QWZ07130.1"/>
    </source>
</evidence>
<dbReference type="PANTHER" id="PTHR22946">
    <property type="entry name" value="DIENELACTONE HYDROLASE DOMAIN-CONTAINING PROTEIN-RELATED"/>
    <property type="match status" value="1"/>
</dbReference>
<dbReference type="InterPro" id="IPR010520">
    <property type="entry name" value="FrsA-like"/>
</dbReference>
<dbReference type="RefSeq" id="WP_216938641.1">
    <property type="nucleotide sequence ID" value="NZ_CP077062.1"/>
</dbReference>
<sequence>MPDAEVEAALAHWAPRFIQNGVDYNDFVRTVQRIDTWDQWLPEWSRTADEQAELAAESDATGHRDTAGHAWRRAATDRHFGKFVWMVDLDLAAEAGRRSVEEMRAAHTRLDPTAERLEIAVDGSTAYANLRRPPGADRSPYVVLVPGLDSTKEEFFYFEQGFLDRGVATVSLDGPGQGETGVRLPIRPDYEVAVTPLLDALAARTDLDHDRIGLCGVSLGGYYAPRAAAFEPRVRAVAGISGPFCFGDMWDDLPPMTRQTFVVKSGAKDDAEGHRIASSLDLAGVCERITVPALYVTGAKDRLIPWQQTQRQAEETPHGTFVNYPEGNHGVSNMPYRARPLIADWMTDRLTGRG</sequence>
<gene>
    <name evidence="3" type="ORF">KRR39_16760</name>
</gene>
<protein>
    <submittedName>
        <fullName evidence="3">Esterase FrsA</fullName>
    </submittedName>
</protein>
<accession>A0A975XZ74</accession>
<dbReference type="Proteomes" id="UP000683575">
    <property type="component" value="Chromosome"/>
</dbReference>
<keyword evidence="2" id="KW-0378">Hydrolase</keyword>
<organism evidence="3 4">
    <name type="scientific">Nocardioides panacis</name>
    <dbReference type="NCBI Taxonomy" id="2849501"/>
    <lineage>
        <taxon>Bacteria</taxon>
        <taxon>Bacillati</taxon>
        <taxon>Actinomycetota</taxon>
        <taxon>Actinomycetes</taxon>
        <taxon>Propionibacteriales</taxon>
        <taxon>Nocardioidaceae</taxon>
        <taxon>Nocardioides</taxon>
    </lineage>
</organism>
<reference evidence="3" key="1">
    <citation type="submission" date="2021-06" db="EMBL/GenBank/DDBJ databases">
        <title>Complete genome sequence of Nocardioides sp. G188.</title>
        <authorList>
            <person name="Im W.-T."/>
        </authorList>
    </citation>
    <scope>NUCLEOTIDE SEQUENCE</scope>
    <source>
        <strain evidence="3">G188</strain>
    </source>
</reference>
<dbReference type="InterPro" id="IPR050261">
    <property type="entry name" value="FrsA_esterase"/>
</dbReference>
<name>A0A975XZ74_9ACTN</name>
<dbReference type="Pfam" id="PF06500">
    <property type="entry name" value="FrsA-like"/>
    <property type="match status" value="1"/>
</dbReference>
<evidence type="ECO:0000313" key="4">
    <source>
        <dbReference type="Proteomes" id="UP000683575"/>
    </source>
</evidence>
<dbReference type="EMBL" id="CP077062">
    <property type="protein sequence ID" value="QWZ07130.1"/>
    <property type="molecule type" value="Genomic_DNA"/>
</dbReference>
<proteinExistence type="inferred from homology"/>